<dbReference type="EMBL" id="CP009574">
    <property type="protein sequence ID" value="AIT09177.1"/>
    <property type="molecule type" value="Genomic_DNA"/>
</dbReference>
<keyword evidence="4" id="KW-1185">Reference proteome</keyword>
<dbReference type="PROSITE" id="PS50405">
    <property type="entry name" value="GST_CTER"/>
    <property type="match status" value="1"/>
</dbReference>
<dbReference type="KEGG" id="frf:LO80_03785"/>
<dbReference type="SUPFAM" id="SSF52833">
    <property type="entry name" value="Thioredoxin-like"/>
    <property type="match status" value="1"/>
</dbReference>
<dbReference type="InterPro" id="IPR036249">
    <property type="entry name" value="Thioredoxin-like_sf"/>
</dbReference>
<dbReference type="Pfam" id="PF13417">
    <property type="entry name" value="GST_N_3"/>
    <property type="match status" value="1"/>
</dbReference>
<dbReference type="AlphaFoldDB" id="A0A097ENN5"/>
<dbReference type="Pfam" id="PF00043">
    <property type="entry name" value="GST_C"/>
    <property type="match status" value="1"/>
</dbReference>
<dbReference type="SUPFAM" id="SSF47616">
    <property type="entry name" value="GST C-terminal domain-like"/>
    <property type="match status" value="1"/>
</dbReference>
<dbReference type="RefSeq" id="WP_040008704.1">
    <property type="nucleotide sequence ID" value="NZ_CP009574.1"/>
</dbReference>
<dbReference type="Proteomes" id="UP000029672">
    <property type="component" value="Chromosome"/>
</dbReference>
<dbReference type="PROSITE" id="PS50404">
    <property type="entry name" value="GST_NTER"/>
    <property type="match status" value="1"/>
</dbReference>
<dbReference type="InterPro" id="IPR036282">
    <property type="entry name" value="Glutathione-S-Trfase_C_sf"/>
</dbReference>
<organism evidence="3 4">
    <name type="scientific">Candidatus Francisella endociliophora</name>
    <dbReference type="NCBI Taxonomy" id="653937"/>
    <lineage>
        <taxon>Bacteria</taxon>
        <taxon>Pseudomonadati</taxon>
        <taxon>Pseudomonadota</taxon>
        <taxon>Gammaproteobacteria</taxon>
        <taxon>Thiotrichales</taxon>
        <taxon>Francisellaceae</taxon>
        <taxon>Francisella</taxon>
    </lineage>
</organism>
<dbReference type="OrthoDB" id="9781431at2"/>
<reference evidence="3 4" key="1">
    <citation type="submission" date="2014-10" db="EMBL/GenBank/DDBJ databases">
        <title>Whole genome sequence of Francisella endociliophora strain FSC1006, isolated from a laboratory culture of the marine ciliate Euplotes raikovi.</title>
        <authorList>
            <person name="Granberg M."/>
            <person name="Backman S."/>
            <person name="Lundmark E."/>
            <person name="Nilsson E."/>
            <person name="Karlsson E."/>
            <person name="Thelaus J."/>
            <person name="Ohrman C."/>
            <person name="Larkeryd A."/>
            <person name="Stenberg P."/>
        </authorList>
    </citation>
    <scope>NUCLEOTIDE SEQUENCE [LARGE SCALE GENOMIC DNA]</scope>
    <source>
        <strain evidence="3 4">FSC1006</strain>
    </source>
</reference>
<feature type="domain" description="GST C-terminal" evidence="2">
    <location>
        <begin position="83"/>
        <end position="202"/>
    </location>
</feature>
<proteinExistence type="predicted"/>
<evidence type="ECO:0000313" key="4">
    <source>
        <dbReference type="Proteomes" id="UP000029672"/>
    </source>
</evidence>
<dbReference type="eggNOG" id="COG0625">
    <property type="taxonomic scope" value="Bacteria"/>
</dbReference>
<dbReference type="GO" id="GO:0005737">
    <property type="term" value="C:cytoplasm"/>
    <property type="evidence" value="ECO:0007669"/>
    <property type="project" value="TreeGrafter"/>
</dbReference>
<dbReference type="HOGENOM" id="CLU_011226_9_3_6"/>
<dbReference type="PANTHER" id="PTHR43968:SF6">
    <property type="entry name" value="GLUTATHIONE S-TRANSFERASE OMEGA"/>
    <property type="match status" value="1"/>
</dbReference>
<feature type="domain" description="GST N-terminal" evidence="1">
    <location>
        <begin position="1"/>
        <end position="78"/>
    </location>
</feature>
<dbReference type="Gene3D" id="1.20.1050.10">
    <property type="match status" value="1"/>
</dbReference>
<protein>
    <submittedName>
        <fullName evidence="3">Starvation protein A</fullName>
    </submittedName>
</protein>
<dbReference type="InterPro" id="IPR040079">
    <property type="entry name" value="Glutathione_S-Trfase"/>
</dbReference>
<name>A0A097ENN5_9GAMM</name>
<evidence type="ECO:0000313" key="3">
    <source>
        <dbReference type="EMBL" id="AIT09177.1"/>
    </source>
</evidence>
<evidence type="ECO:0000259" key="1">
    <source>
        <dbReference type="PROSITE" id="PS50404"/>
    </source>
</evidence>
<dbReference type="InterPro" id="IPR010987">
    <property type="entry name" value="Glutathione-S-Trfase_C-like"/>
</dbReference>
<dbReference type="STRING" id="1547445.LO80_03785"/>
<gene>
    <name evidence="3" type="ORF">LO80_03785</name>
</gene>
<sequence length="209" mass="23788">MKVTLYTTKYCPYSLRARIALAEKKMAMEIIEAGDLDPNQAKKISPNGIFPVLKEKDYSINNRKALLIYIDERFPAPGLLPSLVNDRIKIRLSLDKIDNEWYPVLDEIRKNKTSKTKLKSIFKDLKESLLTMEKAFSDSEYFISSGFTLADCYIAALIICLEAEGFVIDESFGAIFDYKKRVFARDSVKKASLKGNANDSLLKTLRAHK</sequence>
<dbReference type="SFLD" id="SFLDS00019">
    <property type="entry name" value="Glutathione_Transferase_(cytos"/>
    <property type="match status" value="1"/>
</dbReference>
<evidence type="ECO:0000259" key="2">
    <source>
        <dbReference type="PROSITE" id="PS50405"/>
    </source>
</evidence>
<dbReference type="InterPro" id="IPR004046">
    <property type="entry name" value="GST_C"/>
</dbReference>
<dbReference type="Gene3D" id="3.40.30.10">
    <property type="entry name" value="Glutaredoxin"/>
    <property type="match status" value="1"/>
</dbReference>
<dbReference type="InterPro" id="IPR004045">
    <property type="entry name" value="Glutathione_S-Trfase_N"/>
</dbReference>
<dbReference type="InterPro" id="IPR050983">
    <property type="entry name" value="GST_Omega/HSP26"/>
</dbReference>
<dbReference type="PANTHER" id="PTHR43968">
    <property type="match status" value="1"/>
</dbReference>
<accession>A0A097ENN5</accession>